<evidence type="ECO:0000313" key="1">
    <source>
        <dbReference type="EMBL" id="RJF78093.1"/>
    </source>
</evidence>
<organism evidence="1 2">
    <name type="scientific">Azospirillum cavernae</name>
    <dbReference type="NCBI Taxonomy" id="2320860"/>
    <lineage>
        <taxon>Bacteria</taxon>
        <taxon>Pseudomonadati</taxon>
        <taxon>Pseudomonadota</taxon>
        <taxon>Alphaproteobacteria</taxon>
        <taxon>Rhodospirillales</taxon>
        <taxon>Azospirillaceae</taxon>
        <taxon>Azospirillum</taxon>
    </lineage>
</organism>
<name>A0A418VPA2_9PROT</name>
<proteinExistence type="predicted"/>
<reference evidence="1 2" key="1">
    <citation type="submission" date="2018-09" db="EMBL/GenBank/DDBJ databases">
        <authorList>
            <person name="Zhu H."/>
        </authorList>
    </citation>
    <scope>NUCLEOTIDE SEQUENCE [LARGE SCALE GENOMIC DNA]</scope>
    <source>
        <strain evidence="1 2">K2W22B-5</strain>
    </source>
</reference>
<dbReference type="RefSeq" id="WP_119833235.1">
    <property type="nucleotide sequence ID" value="NZ_QYUL01000004.1"/>
</dbReference>
<dbReference type="InterPro" id="IPR015943">
    <property type="entry name" value="WD40/YVTN_repeat-like_dom_sf"/>
</dbReference>
<evidence type="ECO:0000313" key="2">
    <source>
        <dbReference type="Proteomes" id="UP000283458"/>
    </source>
</evidence>
<sequence length="355" mass="37724">MLECLTAYHSACLAKAASAKAVILPTDPVIYFGHSFDGAKYISTWNFQKARWDSRTFSTYASQGPSCKQVCPSSDGRLAVILTGTVNKLVIFNADTQDVIAEIDGTFTKIIGWRPTANDVLAVTDAGGYVKFYDAATWTPVSGAYSRSTAVNAGEWSPDGAYIVLGFASGSSSSPSFQVIAWATMTAFSNQLTVSTAITSLTVAKGREGTAIFVYYVLSNNLYGAYLNTSTSKIITLSLITSIGFLNNFVSTSSKLAGIVNGSVANTAFRVTNWTAVSGLPAASTATNYNAVTWTGGGTLVAASPQGRYLLGRISQTSGMTKQFNYYDASLSAYYAGFDTGLSVNDFRWDPRGSL</sequence>
<dbReference type="AlphaFoldDB" id="A0A418VPA2"/>
<dbReference type="Proteomes" id="UP000283458">
    <property type="component" value="Unassembled WGS sequence"/>
</dbReference>
<comment type="caution">
    <text evidence="1">The sequence shown here is derived from an EMBL/GenBank/DDBJ whole genome shotgun (WGS) entry which is preliminary data.</text>
</comment>
<dbReference type="EMBL" id="QYUL01000004">
    <property type="protein sequence ID" value="RJF78093.1"/>
    <property type="molecule type" value="Genomic_DNA"/>
</dbReference>
<gene>
    <name evidence="1" type="ORF">D3877_23470</name>
</gene>
<accession>A0A418VPA2</accession>
<dbReference type="Gene3D" id="2.130.10.10">
    <property type="entry name" value="YVTN repeat-like/Quinoprotein amine dehydrogenase"/>
    <property type="match status" value="1"/>
</dbReference>
<keyword evidence="2" id="KW-1185">Reference proteome</keyword>
<dbReference type="InterPro" id="IPR036322">
    <property type="entry name" value="WD40_repeat_dom_sf"/>
</dbReference>
<dbReference type="SUPFAM" id="SSF50978">
    <property type="entry name" value="WD40 repeat-like"/>
    <property type="match status" value="1"/>
</dbReference>
<protein>
    <submittedName>
        <fullName evidence="1">WD40 repeat domain-containing protein</fullName>
    </submittedName>
</protein>